<accession>A0ABT7P674</accession>
<dbReference type="Proteomes" id="UP001529272">
    <property type="component" value="Unassembled WGS sequence"/>
</dbReference>
<reference evidence="2" key="1">
    <citation type="submission" date="2023-06" db="EMBL/GenBank/DDBJ databases">
        <title>Itaconate inhibition of nontuberculous mycobacteria.</title>
        <authorList>
            <person name="Spilker T."/>
        </authorList>
    </citation>
    <scope>NUCLEOTIDE SEQUENCE [LARGE SCALE GENOMIC DNA]</scope>
    <source>
        <strain evidence="2">FLAC1071</strain>
    </source>
</reference>
<proteinExistence type="predicted"/>
<organism evidence="1 2">
    <name type="scientific">Mycobacterium intracellulare subsp. chimaera</name>
    <dbReference type="NCBI Taxonomy" id="222805"/>
    <lineage>
        <taxon>Bacteria</taxon>
        <taxon>Bacillati</taxon>
        <taxon>Actinomycetota</taxon>
        <taxon>Actinomycetes</taxon>
        <taxon>Mycobacteriales</taxon>
        <taxon>Mycobacteriaceae</taxon>
        <taxon>Mycobacterium</taxon>
        <taxon>Mycobacterium avium complex (MAC)</taxon>
    </lineage>
</organism>
<gene>
    <name evidence="1" type="ORF">QRB35_21965</name>
</gene>
<sequence>MATSHGPHTGRRGDQIEAHPDVLRGVAAELRGVAEQIDAVLPDIKDLHDTTTHEASANTDDGGPAPYFSPLLDALRTANGKVLTNVQQARENVLRDAEALAGLADAIEDKERTNAAKISNL</sequence>
<keyword evidence="2" id="KW-1185">Reference proteome</keyword>
<name>A0ABT7P674_MYCIT</name>
<evidence type="ECO:0000313" key="2">
    <source>
        <dbReference type="Proteomes" id="UP001529272"/>
    </source>
</evidence>
<comment type="caution">
    <text evidence="1">The sequence shown here is derived from an EMBL/GenBank/DDBJ whole genome shotgun (WGS) entry which is preliminary data.</text>
</comment>
<evidence type="ECO:0000313" key="1">
    <source>
        <dbReference type="EMBL" id="MDM3928680.1"/>
    </source>
</evidence>
<dbReference type="RefSeq" id="WP_072501611.1">
    <property type="nucleotide sequence ID" value="NZ_CP012886.2"/>
</dbReference>
<protein>
    <submittedName>
        <fullName evidence="1">Uncharacterized protein</fullName>
    </submittedName>
</protein>
<dbReference type="EMBL" id="JASZZX010000025">
    <property type="protein sequence ID" value="MDM3928680.1"/>
    <property type="molecule type" value="Genomic_DNA"/>
</dbReference>
<reference evidence="1 2" key="2">
    <citation type="submission" date="2023-06" db="EMBL/GenBank/DDBJ databases">
        <title>Itaconate inhibition of nontuberculous mycobacteria.</title>
        <authorList>
            <person name="Breen P."/>
            <person name="Zimbric M."/>
            <person name="Caverly L."/>
        </authorList>
    </citation>
    <scope>NUCLEOTIDE SEQUENCE [LARGE SCALE GENOMIC DNA]</scope>
    <source>
        <strain evidence="1 2">FLAC1071</strain>
    </source>
</reference>